<name>A0A024AZP8_9CAUD</name>
<dbReference type="RefSeq" id="YP_009035626.1">
    <property type="nucleotide sequence ID" value="NC_024207.1"/>
</dbReference>
<proteinExistence type="predicted"/>
<dbReference type="EMBL" id="KJ489398">
    <property type="protein sequence ID" value="AHZ09829.1"/>
    <property type="molecule type" value="Genomic_DNA"/>
</dbReference>
<dbReference type="OrthoDB" id="3856at10239"/>
<evidence type="ECO:0000313" key="2">
    <source>
        <dbReference type="Proteomes" id="UP000026901"/>
    </source>
</evidence>
<keyword evidence="2" id="KW-1185">Reference proteome</keyword>
<accession>A0A024AZP8</accession>
<dbReference type="InterPro" id="IPR058040">
    <property type="entry name" value="BW3TFN"/>
</dbReference>
<dbReference type="KEGG" id="vg:19525446"/>
<evidence type="ECO:0000313" key="1">
    <source>
        <dbReference type="EMBL" id="AHZ09829.1"/>
    </source>
</evidence>
<dbReference type="GeneID" id="19525446"/>
<sequence>MSFTKYLHPLWRTLLTKDGDTHNAVLASLEDAFKTVEGDAIDSRLEASLPTATGEWLDEFGDIFGVFRKDGEKDDDYRRRIVNYILIERGTTVSIEDAIQKFLDDPTAKIEIYEPYKNVFILNKSKLNGEDHILGRYYTSAVIDVRLMKHVPLELLDEIEKYKPAGVKAMVTRNPNRLRDDAVIANKRIINLRNLLVKTRNYSGNDDPWSYNPTTVTILPKIQSGTKVAQTTVNWGSIRYNVPSIINRGAAKVGDTVTYAQDVRVTNNSIVNGNFSTGQLAPFSAPSPQLVSVSPDSTYGYAATMRASGFTSNRYITIEQPLSVGGITKLDLGKKFRVSFKYRINSDIALDAGLAVEFKGTDANNASANPFANLEVTDVSKIDQWVEFSKDVTVTTATTDTIYKIWIRKNGSVSITDVEFTKLDTIVPMPVKFFCDGSSKGGTVVGTATADWQRFSITIPLEQSIISNNGKLRYEVDILGGTGNVFQTAAQTLVVGTTPLNYTAAPEDFGAKIEDYNIQEKIAALVSRKDSTYLKLIDNDIIGYKRIDKMIPLIPVKDTELKKYPKLTYGNKEYFMIPLVKLVEENVSLLYIQTTVKGGTLSNKGYYRRVIEAQPTSKVGYNDILLPDDVLKSGTILNEEDLPDDRGHRTQLRADNLNMVEEFVIKISNK</sequence>
<dbReference type="Gene3D" id="2.60.120.260">
    <property type="entry name" value="Galactose-binding domain-like"/>
    <property type="match status" value="1"/>
</dbReference>
<reference evidence="2" key="1">
    <citation type="submission" date="2014-09" db="EMBL/GenBank/DDBJ databases">
        <authorList>
            <person name="Sauder A.B."/>
            <person name="McKenzie Q.R."/>
            <person name="Temple L.M."/>
            <person name="Alexis B.K."/>
            <person name="Al-Atrache Z."/>
            <person name="Lewis L.O."/>
            <person name="Loesser-Casey K.E."/>
            <person name="Mitchell K.J."/>
        </authorList>
    </citation>
    <scope>NUCLEOTIDE SEQUENCE [LARGE SCALE GENOMIC DNA]</scope>
</reference>
<dbReference type="Proteomes" id="UP000026901">
    <property type="component" value="Segment"/>
</dbReference>
<organism evidence="1 2">
    <name type="scientific">Bacillus phage Evoli</name>
    <dbReference type="NCBI Taxonomy" id="1486658"/>
    <lineage>
        <taxon>Viruses</taxon>
        <taxon>Duplodnaviria</taxon>
        <taxon>Heunggongvirae</taxon>
        <taxon>Uroviricota</taxon>
        <taxon>Caudoviricetes</taxon>
        <taxon>Herelleviridae</taxon>
        <taxon>Bastillevirinae</taxon>
        <taxon>Bastillevirus</taxon>
        <taxon>Bastillevirus evoli</taxon>
    </lineage>
</organism>
<protein>
    <submittedName>
        <fullName evidence="1">Uncharacterized protein</fullName>
    </submittedName>
</protein>
<dbReference type="Pfam" id="PF25691">
    <property type="entry name" value="BW3TFN"/>
    <property type="match status" value="1"/>
</dbReference>